<dbReference type="Proteomes" id="UP000515240">
    <property type="component" value="Chromosome"/>
</dbReference>
<evidence type="ECO:0000313" key="11">
    <source>
        <dbReference type="EMBL" id="QMV75332.1"/>
    </source>
</evidence>
<dbReference type="InterPro" id="IPR051120">
    <property type="entry name" value="ABC_AA/LPS_Transport"/>
</dbReference>
<evidence type="ECO:0000256" key="9">
    <source>
        <dbReference type="SAM" id="Phobius"/>
    </source>
</evidence>
<dbReference type="GO" id="GO:0005304">
    <property type="term" value="F:L-valine transmembrane transporter activity"/>
    <property type="evidence" value="ECO:0007669"/>
    <property type="project" value="TreeGrafter"/>
</dbReference>
<sequence length="606" mass="65037">MNSEIKHYGWLALVAALVATIPLMTSNDFYLRIVFLIGVNYIAASGLNVLVNYTGQKSLGHAGLFAVGAYAVALLTTRWGWNPWAAFAMAGVLAGLFGVVIALPALRVKGPALAMVTIGFGIVVEKVVSEWQDVFAGQQGIYGVVPLKLGDQMFASSHWVWFVLALCVVLHVMFRHLLAGRFGRAFMAVNTAEVAAESVGVSVYKFKVLAFVISAFTCGIAGALITQQNQYINSDFITFNLSVFFLLVVLFGGNSVYGPLLGAVVLTLLDSLLSRWPGVQHFTYGALLLFALYAMPNGLAGTLRSLARKYAPGLLATPQLPQDLPAWQLKSAAPLASTGAEGLLDGRGIYKAYGGVVPTNEVDICIKPGHVHSLIGPNGAGKTTLLNILSGIVVPERGSIQFAGQSIVGVSPNRIARMGLGRTFQNLRLFSDMTVLDNVKVGLHAHIQAGFFASLIGVGKARRAELAARDEALQILDRLHLRDKALHTAGSLPYGLQRRLELARALATHPRLLLLDEPAAGLNPQETQELIQVIARIRDLGITVLLIEHHMDLVMAVSDHVIVLDYGQKIAEGTPQQVQSNPRVIAAYLGSDDESEDEAMNGGKHA</sequence>
<accession>A0A7G5EMV7</accession>
<dbReference type="CDD" id="cd06581">
    <property type="entry name" value="TM_PBP1_LivM_like"/>
    <property type="match status" value="1"/>
</dbReference>
<organism evidence="11 12">
    <name type="scientific">Comamonas piscis</name>
    <dbReference type="NCBI Taxonomy" id="1562974"/>
    <lineage>
        <taxon>Bacteria</taxon>
        <taxon>Pseudomonadati</taxon>
        <taxon>Pseudomonadota</taxon>
        <taxon>Betaproteobacteria</taxon>
        <taxon>Burkholderiales</taxon>
        <taxon>Comamonadaceae</taxon>
        <taxon>Comamonas</taxon>
    </lineage>
</organism>
<keyword evidence="3" id="KW-1003">Cell membrane</keyword>
<dbReference type="Gene3D" id="3.40.50.300">
    <property type="entry name" value="P-loop containing nucleotide triphosphate hydrolases"/>
    <property type="match status" value="1"/>
</dbReference>
<dbReference type="GO" id="GO:1903806">
    <property type="term" value="P:L-isoleucine import across plasma membrane"/>
    <property type="evidence" value="ECO:0007669"/>
    <property type="project" value="TreeGrafter"/>
</dbReference>
<dbReference type="CDD" id="cd03219">
    <property type="entry name" value="ABC_Mj1267_LivG_branched"/>
    <property type="match status" value="1"/>
</dbReference>
<keyword evidence="7 9" id="KW-1133">Transmembrane helix</keyword>
<dbReference type="InterPro" id="IPR003593">
    <property type="entry name" value="AAA+_ATPase"/>
</dbReference>
<dbReference type="GO" id="GO:0042941">
    <property type="term" value="P:D-alanine transmembrane transport"/>
    <property type="evidence" value="ECO:0007669"/>
    <property type="project" value="TreeGrafter"/>
</dbReference>
<evidence type="ECO:0000313" key="12">
    <source>
        <dbReference type="Proteomes" id="UP000515240"/>
    </source>
</evidence>
<dbReference type="InterPro" id="IPR001851">
    <property type="entry name" value="ABC_transp_permease"/>
</dbReference>
<evidence type="ECO:0000256" key="2">
    <source>
        <dbReference type="ARBA" id="ARBA00022448"/>
    </source>
</evidence>
<dbReference type="Pfam" id="PF12399">
    <property type="entry name" value="BCA_ABC_TP_C"/>
    <property type="match status" value="1"/>
</dbReference>
<evidence type="ECO:0000259" key="10">
    <source>
        <dbReference type="PROSITE" id="PS50893"/>
    </source>
</evidence>
<keyword evidence="6 11" id="KW-0067">ATP-binding</keyword>
<feature type="transmembrane region" description="Helical" evidence="9">
    <location>
        <begin position="87"/>
        <end position="106"/>
    </location>
</feature>
<protein>
    <submittedName>
        <fullName evidence="11">Branched-chain amino acid ABC transporter ATP-binding protein/permease</fullName>
    </submittedName>
</protein>
<dbReference type="InterPro" id="IPR003439">
    <property type="entry name" value="ABC_transporter-like_ATP-bd"/>
</dbReference>
<keyword evidence="8 9" id="KW-0472">Membrane</keyword>
<dbReference type="InterPro" id="IPR043428">
    <property type="entry name" value="LivM-like"/>
</dbReference>
<dbReference type="FunFam" id="3.40.50.300:FF:000421">
    <property type="entry name" value="Branched-chain amino acid ABC transporter ATP-binding protein"/>
    <property type="match status" value="1"/>
</dbReference>
<dbReference type="GO" id="GO:0015192">
    <property type="term" value="F:L-phenylalanine transmembrane transporter activity"/>
    <property type="evidence" value="ECO:0007669"/>
    <property type="project" value="TreeGrafter"/>
</dbReference>
<dbReference type="PROSITE" id="PS50893">
    <property type="entry name" value="ABC_TRANSPORTER_2"/>
    <property type="match status" value="1"/>
</dbReference>
<keyword evidence="4 9" id="KW-0812">Transmembrane</keyword>
<evidence type="ECO:0000256" key="1">
    <source>
        <dbReference type="ARBA" id="ARBA00004651"/>
    </source>
</evidence>
<dbReference type="GO" id="GO:0005886">
    <property type="term" value="C:plasma membrane"/>
    <property type="evidence" value="ECO:0007669"/>
    <property type="project" value="UniProtKB-SubCell"/>
</dbReference>
<dbReference type="SMART" id="SM00382">
    <property type="entry name" value="AAA"/>
    <property type="match status" value="1"/>
</dbReference>
<keyword evidence="12" id="KW-1185">Reference proteome</keyword>
<dbReference type="InterPro" id="IPR027417">
    <property type="entry name" value="P-loop_NTPase"/>
</dbReference>
<keyword evidence="2" id="KW-0813">Transport</keyword>
<feature type="transmembrane region" description="Helical" evidence="9">
    <location>
        <begin position="62"/>
        <end position="81"/>
    </location>
</feature>
<evidence type="ECO:0000256" key="8">
    <source>
        <dbReference type="ARBA" id="ARBA00023136"/>
    </source>
</evidence>
<gene>
    <name evidence="11" type="ORF">HS961_22170</name>
</gene>
<feature type="transmembrane region" description="Helical" evidence="9">
    <location>
        <begin position="30"/>
        <end position="50"/>
    </location>
</feature>
<dbReference type="PANTHER" id="PTHR45772">
    <property type="entry name" value="CONSERVED COMPONENT OF ABC TRANSPORTER FOR NATURAL AMINO ACIDS-RELATED"/>
    <property type="match status" value="1"/>
</dbReference>
<dbReference type="RefSeq" id="WP_182325588.1">
    <property type="nucleotide sequence ID" value="NZ_CP058554.1"/>
</dbReference>
<feature type="transmembrane region" description="Helical" evidence="9">
    <location>
        <begin position="7"/>
        <end position="24"/>
    </location>
</feature>
<dbReference type="GO" id="GO:1903805">
    <property type="term" value="P:L-valine import across plasma membrane"/>
    <property type="evidence" value="ECO:0007669"/>
    <property type="project" value="TreeGrafter"/>
</dbReference>
<name>A0A7G5EMV7_9BURK</name>
<dbReference type="GO" id="GO:0016887">
    <property type="term" value="F:ATP hydrolysis activity"/>
    <property type="evidence" value="ECO:0007669"/>
    <property type="project" value="InterPro"/>
</dbReference>
<keyword evidence="5" id="KW-0547">Nucleotide-binding</keyword>
<evidence type="ECO:0000256" key="6">
    <source>
        <dbReference type="ARBA" id="ARBA00022840"/>
    </source>
</evidence>
<feature type="transmembrane region" description="Helical" evidence="9">
    <location>
        <begin position="208"/>
        <end position="225"/>
    </location>
</feature>
<evidence type="ECO:0000256" key="4">
    <source>
        <dbReference type="ARBA" id="ARBA00022692"/>
    </source>
</evidence>
<feature type="transmembrane region" description="Helical" evidence="9">
    <location>
        <begin position="281"/>
        <end position="300"/>
    </location>
</feature>
<evidence type="ECO:0000256" key="5">
    <source>
        <dbReference type="ARBA" id="ARBA00022741"/>
    </source>
</evidence>
<dbReference type="Gene3D" id="1.10.3470.10">
    <property type="entry name" value="ABC transporter involved in vitamin B12 uptake, BtuC"/>
    <property type="match status" value="1"/>
</dbReference>
<dbReference type="PANTHER" id="PTHR45772:SF7">
    <property type="entry name" value="AMINO ACID ABC TRANSPORTER ATP-BINDING PROTEIN"/>
    <property type="match status" value="1"/>
</dbReference>
<dbReference type="GO" id="GO:0005524">
    <property type="term" value="F:ATP binding"/>
    <property type="evidence" value="ECO:0007669"/>
    <property type="project" value="UniProtKB-KW"/>
</dbReference>
<dbReference type="InterPro" id="IPR032823">
    <property type="entry name" value="BCA_ABC_TP_C"/>
</dbReference>
<evidence type="ECO:0000256" key="7">
    <source>
        <dbReference type="ARBA" id="ARBA00022989"/>
    </source>
</evidence>
<proteinExistence type="predicted"/>
<dbReference type="GO" id="GO:0015188">
    <property type="term" value="F:L-isoleucine transmembrane transporter activity"/>
    <property type="evidence" value="ECO:0007669"/>
    <property type="project" value="TreeGrafter"/>
</dbReference>
<dbReference type="GO" id="GO:0015808">
    <property type="term" value="P:L-alanine transport"/>
    <property type="evidence" value="ECO:0007669"/>
    <property type="project" value="TreeGrafter"/>
</dbReference>
<feature type="transmembrane region" description="Helical" evidence="9">
    <location>
        <begin position="159"/>
        <end position="178"/>
    </location>
</feature>
<dbReference type="Pfam" id="PF00005">
    <property type="entry name" value="ABC_tran"/>
    <property type="match status" value="1"/>
</dbReference>
<dbReference type="Pfam" id="PF02653">
    <property type="entry name" value="BPD_transp_2"/>
    <property type="match status" value="1"/>
</dbReference>
<reference evidence="11 12" key="1">
    <citation type="journal article" date="2020" name="G3 (Bethesda)">
        <title>CeMbio - The Caenorhabditis elegans Microbiome Resource.</title>
        <authorList>
            <person name="Dirksen P."/>
            <person name="Assie A."/>
            <person name="Zimmermann J."/>
            <person name="Zhang F."/>
            <person name="Tietje A.M."/>
            <person name="Marsh S.A."/>
            <person name="Felix M.A."/>
            <person name="Shapira M."/>
            <person name="Kaleta C."/>
            <person name="Schulenburg H."/>
            <person name="Samuel B."/>
        </authorList>
    </citation>
    <scope>NUCLEOTIDE SEQUENCE [LARGE SCALE GENOMIC DNA]</scope>
    <source>
        <strain evidence="11 12">BIGb0172</strain>
    </source>
</reference>
<feature type="domain" description="ABC transporter" evidence="10">
    <location>
        <begin position="344"/>
        <end position="591"/>
    </location>
</feature>
<dbReference type="EMBL" id="CP058554">
    <property type="protein sequence ID" value="QMV75332.1"/>
    <property type="molecule type" value="Genomic_DNA"/>
</dbReference>
<dbReference type="InterPro" id="IPR037294">
    <property type="entry name" value="ABC_BtuC-like"/>
</dbReference>
<dbReference type="SUPFAM" id="SSF52540">
    <property type="entry name" value="P-loop containing nucleoside triphosphate hydrolases"/>
    <property type="match status" value="1"/>
</dbReference>
<dbReference type="AlphaFoldDB" id="A0A7G5EMV7"/>
<comment type="subcellular location">
    <subcellularLocation>
        <location evidence="1">Cell membrane</location>
        <topology evidence="1">Multi-pass membrane protein</topology>
    </subcellularLocation>
</comment>
<feature type="transmembrane region" description="Helical" evidence="9">
    <location>
        <begin position="237"/>
        <end position="269"/>
    </location>
</feature>
<dbReference type="KEGG" id="cpis:HS961_22170"/>
<evidence type="ECO:0000256" key="3">
    <source>
        <dbReference type="ARBA" id="ARBA00022475"/>
    </source>
</evidence>